<comment type="caution">
    <text evidence="2">The sequence shown here is derived from an EMBL/GenBank/DDBJ whole genome shotgun (WGS) entry which is preliminary data.</text>
</comment>
<evidence type="ECO:0000313" key="2">
    <source>
        <dbReference type="EMBL" id="MBI6630543.1"/>
    </source>
</evidence>
<dbReference type="Proteomes" id="UP000613255">
    <property type="component" value="Unassembled WGS sequence"/>
</dbReference>
<feature type="transmembrane region" description="Helical" evidence="1">
    <location>
        <begin position="47"/>
        <end position="65"/>
    </location>
</feature>
<accession>A0A934HLZ1</accession>
<gene>
    <name evidence="2" type="ORF">JAO82_11715</name>
</gene>
<feature type="transmembrane region" description="Helical" evidence="1">
    <location>
        <begin position="21"/>
        <end position="41"/>
    </location>
</feature>
<evidence type="ECO:0000313" key="3">
    <source>
        <dbReference type="Proteomes" id="UP000613255"/>
    </source>
</evidence>
<sequence length="68" mass="7347">MDSGHETNSQKTQEQRDTATAVRIMVGVFAFLLAWGASVVTWGLPGLYLPAVGLVPVVYVMLLLITRG</sequence>
<keyword evidence="3" id="KW-1185">Reference proteome</keyword>
<reference evidence="2" key="1">
    <citation type="submission" date="2020-12" db="EMBL/GenBank/DDBJ databases">
        <title>Pontibaca salina gen. nov., sp. nov., isolated from marine sediment.</title>
        <authorList>
            <person name="Bo J."/>
            <person name="Wang S."/>
            <person name="Song X."/>
            <person name="Du Z."/>
        </authorList>
    </citation>
    <scope>NUCLEOTIDE SEQUENCE</scope>
    <source>
        <strain evidence="2">S1109L</strain>
    </source>
</reference>
<dbReference type="EMBL" id="JAEIJD010000010">
    <property type="protein sequence ID" value="MBI6630543.1"/>
    <property type="molecule type" value="Genomic_DNA"/>
</dbReference>
<proteinExistence type="predicted"/>
<dbReference type="AlphaFoldDB" id="A0A934HLZ1"/>
<keyword evidence="1" id="KW-1133">Transmembrane helix</keyword>
<name>A0A934HLZ1_9RHOB</name>
<organism evidence="2 3">
    <name type="scientific">Pontibaca salina</name>
    <dbReference type="NCBI Taxonomy" id="2795731"/>
    <lineage>
        <taxon>Bacteria</taxon>
        <taxon>Pseudomonadati</taxon>
        <taxon>Pseudomonadota</taxon>
        <taxon>Alphaproteobacteria</taxon>
        <taxon>Rhodobacterales</taxon>
        <taxon>Roseobacteraceae</taxon>
        <taxon>Pontibaca</taxon>
    </lineage>
</organism>
<keyword evidence="1" id="KW-0812">Transmembrane</keyword>
<keyword evidence="1" id="KW-0472">Membrane</keyword>
<protein>
    <submittedName>
        <fullName evidence="2">Uncharacterized protein</fullName>
    </submittedName>
</protein>
<evidence type="ECO:0000256" key="1">
    <source>
        <dbReference type="SAM" id="Phobius"/>
    </source>
</evidence>